<protein>
    <submittedName>
        <fullName evidence="4">Chromosome replication initiation/membrane attachment protein</fullName>
    </submittedName>
</protein>
<gene>
    <name evidence="4" type="ORF">SDAV_00908</name>
</gene>
<evidence type="ECO:0000256" key="1">
    <source>
        <dbReference type="ARBA" id="ARBA00093462"/>
    </source>
</evidence>
<dbReference type="Gene3D" id="1.10.10.630">
    <property type="entry name" value="DnaD domain-like"/>
    <property type="match status" value="1"/>
</dbReference>
<dbReference type="KEGG" id="sphh:SDAV_00908"/>
<organism evidence="4 5">
    <name type="scientific">Spiroplasma phoeniceum P40</name>
    <dbReference type="NCBI Taxonomy" id="1276259"/>
    <lineage>
        <taxon>Bacteria</taxon>
        <taxon>Bacillati</taxon>
        <taxon>Mycoplasmatota</taxon>
        <taxon>Mollicutes</taxon>
        <taxon>Entomoplasmatales</taxon>
        <taxon>Spiroplasmataceae</taxon>
        <taxon>Spiroplasma</taxon>
    </lineage>
</organism>
<accession>A0A345DNV1</accession>
<name>A0A345DNV1_9MOLU</name>
<dbReference type="Proteomes" id="UP000253689">
    <property type="component" value="Chromosome"/>
</dbReference>
<dbReference type="RefSeq" id="WP_114564712.1">
    <property type="nucleotide sequence ID" value="NZ_CP031088.1"/>
</dbReference>
<evidence type="ECO:0000313" key="4">
    <source>
        <dbReference type="EMBL" id="AXF95889.1"/>
    </source>
</evidence>
<dbReference type="InterPro" id="IPR006343">
    <property type="entry name" value="DnaB/C_C"/>
</dbReference>
<evidence type="ECO:0000259" key="3">
    <source>
        <dbReference type="Pfam" id="PF25888"/>
    </source>
</evidence>
<sequence>MMEKETTYLIKQEYQLSDDERMLLLCLYRPIIGDKSHMLYIALTAQDFILELNTKYHLDNLLTLLQISYDEFLVSKSKLETIGLLKILKREKGKHYILKPQLPFSAIAFFENQILRNYLLNIVGEKSFEIIKAKFIVNQQEAKQKHNDLSGQLSDETMTFDFVYIDKYLESKNANHKLYLPYREKIIQLANYYNVLTNNLAIFIYKSIELTAKERIFNYETFQHLLSDFHKKTILKKQLNREQLNLIFNNENVIKPTNMLEAKINEMVSIDPIQYLILLRENKKPTPIEIELIRDLIINYSLTPGVVNCLIEYVWFKNAHRIERKYCEKIANTFHQLQINTVDKAMEHLRGAYAKTQKSKVTKDAIKAKTYQWKEKIVKHNMAELEYNKIYEQKRQEQGIKKVDLTQLLDDLKNL</sequence>
<dbReference type="Pfam" id="PF07261">
    <property type="entry name" value="DnaB_2"/>
    <property type="match status" value="1"/>
</dbReference>
<dbReference type="InterPro" id="IPR034829">
    <property type="entry name" value="DnaD-like_sf"/>
</dbReference>
<dbReference type="Pfam" id="PF25888">
    <property type="entry name" value="WHD_DnaB"/>
    <property type="match status" value="1"/>
</dbReference>
<reference evidence="5" key="1">
    <citation type="submission" date="2018-07" db="EMBL/GenBank/DDBJ databases">
        <title>Complete Genome Sequence of Spiroplasma phoeniceum.</title>
        <authorList>
            <person name="Davis R.E."/>
            <person name="Shao J.Y."/>
            <person name="Zhao Y."/>
            <person name="Silver A."/>
            <person name="Stump z."/>
            <person name="Gasparich G."/>
        </authorList>
    </citation>
    <scope>NUCLEOTIDE SEQUENCE [LARGE SCALE GENOMIC DNA]</scope>
    <source>
        <strain evidence="5">P40</strain>
    </source>
</reference>
<feature type="domain" description="DnaB/C C-terminal" evidence="2">
    <location>
        <begin position="284"/>
        <end position="348"/>
    </location>
</feature>
<dbReference type="InterPro" id="IPR058660">
    <property type="entry name" value="WHD_DnaB"/>
</dbReference>
<feature type="domain" description="Replicative helicase loading/DNA remodeling protein DnaB N-terminal winged helix" evidence="3">
    <location>
        <begin position="4"/>
        <end position="155"/>
    </location>
</feature>
<dbReference type="AlphaFoldDB" id="A0A345DNV1"/>
<evidence type="ECO:0000259" key="2">
    <source>
        <dbReference type="Pfam" id="PF07261"/>
    </source>
</evidence>
<dbReference type="EMBL" id="CP031088">
    <property type="protein sequence ID" value="AXF95889.1"/>
    <property type="molecule type" value="Genomic_DNA"/>
</dbReference>
<proteinExistence type="inferred from homology"/>
<evidence type="ECO:0000313" key="5">
    <source>
        <dbReference type="Proteomes" id="UP000253689"/>
    </source>
</evidence>
<keyword evidence="5" id="KW-1185">Reference proteome</keyword>
<comment type="similarity">
    <text evidence="1">Belongs to the DnaB/DnaD family.</text>
</comment>